<comment type="caution">
    <text evidence="1">The sequence shown here is derived from an EMBL/GenBank/DDBJ whole genome shotgun (WGS) entry which is preliminary data.</text>
</comment>
<proteinExistence type="predicted"/>
<gene>
    <name evidence="1" type="ORF">MiSe_07390</name>
</gene>
<organism evidence="1 2">
    <name type="scientific">Microseira wollei NIES-4236</name>
    <dbReference type="NCBI Taxonomy" id="2530354"/>
    <lineage>
        <taxon>Bacteria</taxon>
        <taxon>Bacillati</taxon>
        <taxon>Cyanobacteriota</taxon>
        <taxon>Cyanophyceae</taxon>
        <taxon>Oscillatoriophycideae</taxon>
        <taxon>Aerosakkonematales</taxon>
        <taxon>Aerosakkonemataceae</taxon>
        <taxon>Microseira</taxon>
    </lineage>
</organism>
<dbReference type="AlphaFoldDB" id="A0AAV3X445"/>
<sequence>MGQARRLPHKAKKTLVGWAYSSLHSDEVHLGLCSGTLKGAATQTKPKGFTSLVRLKSERKMQEV</sequence>
<reference evidence="1" key="1">
    <citation type="submission" date="2019-10" db="EMBL/GenBank/DDBJ databases">
        <title>Draft genome sequece of Microseira wollei NIES-4236.</title>
        <authorList>
            <person name="Yamaguchi H."/>
            <person name="Suzuki S."/>
            <person name="Kawachi M."/>
        </authorList>
    </citation>
    <scope>NUCLEOTIDE SEQUENCE</scope>
    <source>
        <strain evidence="1">NIES-4236</strain>
    </source>
</reference>
<protein>
    <recommendedName>
        <fullName evidence="3">Transposase</fullName>
    </recommendedName>
</protein>
<keyword evidence="2" id="KW-1185">Reference proteome</keyword>
<dbReference type="EMBL" id="BLAY01000007">
    <property type="protein sequence ID" value="GET35991.1"/>
    <property type="molecule type" value="Genomic_DNA"/>
</dbReference>
<evidence type="ECO:0000313" key="2">
    <source>
        <dbReference type="Proteomes" id="UP001050975"/>
    </source>
</evidence>
<accession>A0AAV3X445</accession>
<evidence type="ECO:0000313" key="1">
    <source>
        <dbReference type="EMBL" id="GET35991.1"/>
    </source>
</evidence>
<evidence type="ECO:0008006" key="3">
    <source>
        <dbReference type="Google" id="ProtNLM"/>
    </source>
</evidence>
<name>A0AAV3X445_9CYAN</name>
<dbReference type="Proteomes" id="UP001050975">
    <property type="component" value="Unassembled WGS sequence"/>
</dbReference>